<feature type="coiled-coil region" evidence="1">
    <location>
        <begin position="281"/>
        <end position="308"/>
    </location>
</feature>
<evidence type="ECO:0000256" key="1">
    <source>
        <dbReference type="SAM" id="Coils"/>
    </source>
</evidence>
<dbReference type="Proteomes" id="UP000052976">
    <property type="component" value="Unassembled WGS sequence"/>
</dbReference>
<keyword evidence="3" id="KW-0282">Flagellum</keyword>
<evidence type="ECO:0000256" key="2">
    <source>
        <dbReference type="SAM" id="MobiDB-lite"/>
    </source>
</evidence>
<dbReference type="AlphaFoldDB" id="A0A091EGD1"/>
<dbReference type="GO" id="GO:0035735">
    <property type="term" value="P:intraciliary transport involved in cilium assembly"/>
    <property type="evidence" value="ECO:0007669"/>
    <property type="project" value="TreeGrafter"/>
</dbReference>
<feature type="coiled-coil region" evidence="1">
    <location>
        <begin position="58"/>
        <end position="85"/>
    </location>
</feature>
<organism evidence="3 4">
    <name type="scientific">Corvus brachyrhynchos</name>
    <name type="common">American crow</name>
    <dbReference type="NCBI Taxonomy" id="85066"/>
    <lineage>
        <taxon>Eukaryota</taxon>
        <taxon>Metazoa</taxon>
        <taxon>Chordata</taxon>
        <taxon>Craniata</taxon>
        <taxon>Vertebrata</taxon>
        <taxon>Euteleostomi</taxon>
        <taxon>Archelosauria</taxon>
        <taxon>Archosauria</taxon>
        <taxon>Dinosauria</taxon>
        <taxon>Saurischia</taxon>
        <taxon>Theropoda</taxon>
        <taxon>Coelurosauria</taxon>
        <taxon>Aves</taxon>
        <taxon>Neognathae</taxon>
        <taxon>Neoaves</taxon>
        <taxon>Telluraves</taxon>
        <taxon>Australaves</taxon>
        <taxon>Passeriformes</taxon>
        <taxon>Corvoidea</taxon>
        <taxon>Corvidae</taxon>
        <taxon>Corvus</taxon>
    </lineage>
</organism>
<dbReference type="STRING" id="85066.A0A091EGD1"/>
<evidence type="ECO:0000313" key="3">
    <source>
        <dbReference type="EMBL" id="KFO55702.1"/>
    </source>
</evidence>
<dbReference type="GO" id="GO:0030992">
    <property type="term" value="C:intraciliary transport particle B"/>
    <property type="evidence" value="ECO:0007669"/>
    <property type="project" value="InterPro"/>
</dbReference>
<name>A0A091EGD1_CORBR</name>
<gene>
    <name evidence="3" type="ORF">N302_15752</name>
</gene>
<dbReference type="EMBL" id="KK718302">
    <property type="protein sequence ID" value="KFO55702.1"/>
    <property type="molecule type" value="Genomic_DNA"/>
</dbReference>
<dbReference type="GO" id="GO:0005929">
    <property type="term" value="C:cilium"/>
    <property type="evidence" value="ECO:0007669"/>
    <property type="project" value="TreeGrafter"/>
</dbReference>
<proteinExistence type="predicted"/>
<keyword evidence="3" id="KW-0969">Cilium</keyword>
<evidence type="ECO:0000313" key="4">
    <source>
        <dbReference type="Proteomes" id="UP000052976"/>
    </source>
</evidence>
<keyword evidence="3" id="KW-0966">Cell projection</keyword>
<keyword evidence="1" id="KW-0175">Coiled coil</keyword>
<reference evidence="3 4" key="1">
    <citation type="submission" date="2014-04" db="EMBL/GenBank/DDBJ databases">
        <title>Genome evolution of avian class.</title>
        <authorList>
            <person name="Zhang G."/>
            <person name="Li C."/>
        </authorList>
    </citation>
    <scope>NUCLEOTIDE SEQUENCE [LARGE SCALE GENOMIC DNA]</scope>
    <source>
        <strain evidence="3">BGI_N302</strain>
    </source>
</reference>
<sequence length="565" mass="65667">MPPSTARPGSRGGSLTPGGVLSSQVKVADRPVTQQGLSGIKTAMKGPQRQIMDKTYYLGVLRSKTNELTTEINKLQEEVEMYKQEKSVYLSYEKRAEALAGEIKDFQGQLADYNMVLDILNTSTDMAEVIRDYNMLKVQNDRDTQSMDKIFTERQVTEKLIQAVEEDIKREKVVADDIMKETSQENQAKYMEMKAANEKLSQVGLFHYAYLKYFLNWLHGVCFSQQEIAHSGVKQKAVQMYEKLHELKEHRDKMIAEDKNVESPQEERERLLNQARTENAVKDDSQKIASMERQLAEVKGKIDHFKKVIQRLDMDLENHRGEENWKYKELKKREESMDNFLETFEDVKSQELERKAQIEANVVALLELTSRNLNHMKQISSVTNQELKIMQEDLTFKSNEMQKSQSTAKSLITESQKLQMDLQKMELLEGKMVGELASLKDKIEQTKAELEIYNNLPALKASGEEKKKKLQDDKEKLTKCSHAFKKIMEHLNAQYETLKKELQENETHSQLTNLERKWQHHEQNNFMMKEFIATKSQESDYQAIKKNVKKLVKEYNQALIEALQN</sequence>
<protein>
    <submittedName>
        <fullName evidence="3">Intraflagellar transport protein 74</fullName>
    </submittedName>
</protein>
<dbReference type="InterPro" id="IPR029602">
    <property type="entry name" value="IFT74"/>
</dbReference>
<dbReference type="PANTHER" id="PTHR31432">
    <property type="entry name" value="INTRAFLAGELLAR TRANSPORT PROTEIN 74 HOMOLOG"/>
    <property type="match status" value="1"/>
</dbReference>
<dbReference type="PANTHER" id="PTHR31432:SF0">
    <property type="entry name" value="INTRAFLAGELLAR TRANSPORT PROTEIN 74 HOMOLOG"/>
    <property type="match status" value="1"/>
</dbReference>
<feature type="coiled-coil region" evidence="1">
    <location>
        <begin position="161"/>
        <end position="199"/>
    </location>
</feature>
<accession>A0A091EGD1</accession>
<feature type="non-terminal residue" evidence="3">
    <location>
        <position position="565"/>
    </location>
</feature>
<keyword evidence="4" id="KW-1185">Reference proteome</keyword>
<dbReference type="GO" id="GO:0048487">
    <property type="term" value="F:beta-tubulin binding"/>
    <property type="evidence" value="ECO:0007669"/>
    <property type="project" value="InterPro"/>
</dbReference>
<feature type="region of interest" description="Disordered" evidence="2">
    <location>
        <begin position="1"/>
        <end position="27"/>
    </location>
</feature>